<evidence type="ECO:0000259" key="7">
    <source>
        <dbReference type="PROSITE" id="PS50056"/>
    </source>
</evidence>
<dbReference type="AlphaFoldDB" id="A0A813LXN7"/>
<organism evidence="8 9">
    <name type="scientific">Polarella glacialis</name>
    <name type="common">Dinoflagellate</name>
    <dbReference type="NCBI Taxonomy" id="89957"/>
    <lineage>
        <taxon>Eukaryota</taxon>
        <taxon>Sar</taxon>
        <taxon>Alveolata</taxon>
        <taxon>Dinophyceae</taxon>
        <taxon>Suessiales</taxon>
        <taxon>Suessiaceae</taxon>
        <taxon>Polarella</taxon>
    </lineage>
</organism>
<dbReference type="GO" id="GO:0005737">
    <property type="term" value="C:cytoplasm"/>
    <property type="evidence" value="ECO:0007669"/>
    <property type="project" value="TreeGrafter"/>
</dbReference>
<dbReference type="PANTHER" id="PTHR10159">
    <property type="entry name" value="DUAL SPECIFICITY PROTEIN PHOSPHATASE"/>
    <property type="match status" value="1"/>
</dbReference>
<evidence type="ECO:0000256" key="4">
    <source>
        <dbReference type="ARBA" id="ARBA00022912"/>
    </source>
</evidence>
<sequence>MGNSIHKIDEGLFICGVAALSDFNRLRRLGIKCVLNAARSDLYAGLAGGGAALQDLPNHFEVKIIGADDNEECNLSVHFQVIADFIEAGRKKGGVVVHCAAGISRASTSCIAYQLIKERWDLEAAFTRIHTVRHIVCPNAGFWRQLCDLQASLIAQGIVSRKLPAGWTPPQQPENSEERHMGGRAPETTSEVLKELDWQAGKVASFVTHFLTARLDPVDGLGPEVLISQVRQISVPGVSWEKLSCVDKSVVMRVGIVPTLNSLTLESILRALPGVQNVMVES</sequence>
<dbReference type="Gene3D" id="3.90.190.10">
    <property type="entry name" value="Protein tyrosine phosphatase superfamily"/>
    <property type="match status" value="1"/>
</dbReference>
<dbReference type="EMBL" id="CAJNNW010037362">
    <property type="protein sequence ID" value="CAE8741228.1"/>
    <property type="molecule type" value="Genomic_DNA"/>
</dbReference>
<dbReference type="EC" id="3.1.3.48" evidence="2"/>
<dbReference type="GO" id="GO:0043409">
    <property type="term" value="P:negative regulation of MAPK cascade"/>
    <property type="evidence" value="ECO:0007669"/>
    <property type="project" value="TreeGrafter"/>
</dbReference>
<accession>A0A813LXN7</accession>
<gene>
    <name evidence="8" type="ORF">PGLA2088_LOCUS50365</name>
</gene>
<dbReference type="SUPFAM" id="SSF52799">
    <property type="entry name" value="(Phosphotyrosine protein) phosphatases II"/>
    <property type="match status" value="1"/>
</dbReference>
<dbReference type="PANTHER" id="PTHR10159:SF519">
    <property type="entry name" value="DUAL SPECIFICITY PROTEIN PHOSPHATASE MPK3"/>
    <property type="match status" value="1"/>
</dbReference>
<comment type="caution">
    <text evidence="8">The sequence shown here is derived from an EMBL/GenBank/DDBJ whole genome shotgun (WGS) entry which is preliminary data.</text>
</comment>
<dbReference type="PROSITE" id="PS50056">
    <property type="entry name" value="TYR_PHOSPHATASE_2"/>
    <property type="match status" value="1"/>
</dbReference>
<comment type="similarity">
    <text evidence="1">Belongs to the protein-tyrosine phosphatase family. Non-receptor class dual specificity subfamily.</text>
</comment>
<dbReference type="InterPro" id="IPR029021">
    <property type="entry name" value="Prot-tyrosine_phosphatase-like"/>
</dbReference>
<evidence type="ECO:0000256" key="1">
    <source>
        <dbReference type="ARBA" id="ARBA00008601"/>
    </source>
</evidence>
<dbReference type="InterPro" id="IPR020422">
    <property type="entry name" value="TYR_PHOSPHATASE_DUAL_dom"/>
</dbReference>
<feature type="domain" description="Tyrosine specific protein phosphatases" evidence="7">
    <location>
        <begin position="76"/>
        <end position="133"/>
    </location>
</feature>
<evidence type="ECO:0000259" key="6">
    <source>
        <dbReference type="PROSITE" id="PS50054"/>
    </source>
</evidence>
<feature type="region of interest" description="Disordered" evidence="5">
    <location>
        <begin position="165"/>
        <end position="185"/>
    </location>
</feature>
<dbReference type="PROSITE" id="PS50054">
    <property type="entry name" value="TYR_PHOSPHATASE_DUAL"/>
    <property type="match status" value="1"/>
</dbReference>
<protein>
    <recommendedName>
        <fullName evidence="2">protein-tyrosine-phosphatase</fullName>
        <ecNumber evidence="2">3.1.3.48</ecNumber>
    </recommendedName>
</protein>
<keyword evidence="4" id="KW-0904">Protein phosphatase</keyword>
<dbReference type="Pfam" id="PF00782">
    <property type="entry name" value="DSPc"/>
    <property type="match status" value="1"/>
</dbReference>
<dbReference type="InterPro" id="IPR000387">
    <property type="entry name" value="Tyr_Pase_dom"/>
</dbReference>
<feature type="non-terminal residue" evidence="8">
    <location>
        <position position="282"/>
    </location>
</feature>
<dbReference type="InterPro" id="IPR000340">
    <property type="entry name" value="Dual-sp_phosphatase_cat-dom"/>
</dbReference>
<dbReference type="CDD" id="cd14498">
    <property type="entry name" value="DSP"/>
    <property type="match status" value="1"/>
</dbReference>
<feature type="domain" description="Tyrosine-protein phosphatase" evidence="6">
    <location>
        <begin position="4"/>
        <end position="155"/>
    </location>
</feature>
<evidence type="ECO:0000256" key="2">
    <source>
        <dbReference type="ARBA" id="ARBA00013064"/>
    </source>
</evidence>
<evidence type="ECO:0000313" key="8">
    <source>
        <dbReference type="EMBL" id="CAE8741228.1"/>
    </source>
</evidence>
<dbReference type="SMART" id="SM00195">
    <property type="entry name" value="DSPc"/>
    <property type="match status" value="1"/>
</dbReference>
<evidence type="ECO:0000256" key="3">
    <source>
        <dbReference type="ARBA" id="ARBA00022801"/>
    </source>
</evidence>
<proteinExistence type="inferred from homology"/>
<reference evidence="8" key="1">
    <citation type="submission" date="2021-02" db="EMBL/GenBank/DDBJ databases">
        <authorList>
            <person name="Dougan E. K."/>
            <person name="Rhodes N."/>
            <person name="Thang M."/>
            <person name="Chan C."/>
        </authorList>
    </citation>
    <scope>NUCLEOTIDE SEQUENCE</scope>
</reference>
<keyword evidence="3" id="KW-0378">Hydrolase</keyword>
<evidence type="ECO:0000313" key="9">
    <source>
        <dbReference type="Proteomes" id="UP000626109"/>
    </source>
</evidence>
<dbReference type="GO" id="GO:0004725">
    <property type="term" value="F:protein tyrosine phosphatase activity"/>
    <property type="evidence" value="ECO:0007669"/>
    <property type="project" value="UniProtKB-EC"/>
</dbReference>
<evidence type="ECO:0000256" key="5">
    <source>
        <dbReference type="SAM" id="MobiDB-lite"/>
    </source>
</evidence>
<name>A0A813LXN7_POLGL</name>
<dbReference type="Proteomes" id="UP000626109">
    <property type="component" value="Unassembled WGS sequence"/>
</dbReference>